<evidence type="ECO:0000259" key="5">
    <source>
        <dbReference type="PROSITE" id="PS50977"/>
    </source>
</evidence>
<dbReference type="Pfam" id="PF00440">
    <property type="entry name" value="TetR_N"/>
    <property type="match status" value="1"/>
</dbReference>
<keyword evidence="3" id="KW-0804">Transcription</keyword>
<evidence type="ECO:0000313" key="7">
    <source>
        <dbReference type="Proteomes" id="UP000422569"/>
    </source>
</evidence>
<dbReference type="Pfam" id="PF17940">
    <property type="entry name" value="TetR_C_31"/>
    <property type="match status" value="1"/>
</dbReference>
<feature type="domain" description="HTH tetR-type" evidence="5">
    <location>
        <begin position="4"/>
        <end position="64"/>
    </location>
</feature>
<dbReference type="SUPFAM" id="SSF46689">
    <property type="entry name" value="Homeodomain-like"/>
    <property type="match status" value="1"/>
</dbReference>
<evidence type="ECO:0000256" key="4">
    <source>
        <dbReference type="PROSITE-ProRule" id="PRU00335"/>
    </source>
</evidence>
<protein>
    <submittedName>
        <fullName evidence="6">TetR/AcrR family transcriptional regulator</fullName>
    </submittedName>
</protein>
<evidence type="ECO:0000256" key="1">
    <source>
        <dbReference type="ARBA" id="ARBA00023015"/>
    </source>
</evidence>
<dbReference type="Gene3D" id="1.10.357.10">
    <property type="entry name" value="Tetracycline Repressor, domain 2"/>
    <property type="match status" value="1"/>
</dbReference>
<dbReference type="InterPro" id="IPR009057">
    <property type="entry name" value="Homeodomain-like_sf"/>
</dbReference>
<dbReference type="PROSITE" id="PS50977">
    <property type="entry name" value="HTH_TETR_2"/>
    <property type="match status" value="1"/>
</dbReference>
<dbReference type="Proteomes" id="UP000422569">
    <property type="component" value="Chromosome"/>
</dbReference>
<keyword evidence="7" id="KW-1185">Reference proteome</keyword>
<dbReference type="InterPro" id="IPR041583">
    <property type="entry name" value="TetR_C_31"/>
</dbReference>
<dbReference type="PANTHER" id="PTHR30055:SF234">
    <property type="entry name" value="HTH-TYPE TRANSCRIPTIONAL REGULATOR BETI"/>
    <property type="match status" value="1"/>
</dbReference>
<dbReference type="RefSeq" id="WP_016921466.1">
    <property type="nucleotide sequence ID" value="NZ_CP044331.1"/>
</dbReference>
<organism evidence="6 7">
    <name type="scientific">Methylocystis parvus</name>
    <dbReference type="NCBI Taxonomy" id="134"/>
    <lineage>
        <taxon>Bacteria</taxon>
        <taxon>Pseudomonadati</taxon>
        <taxon>Pseudomonadota</taxon>
        <taxon>Alphaproteobacteria</taxon>
        <taxon>Hyphomicrobiales</taxon>
        <taxon>Methylocystaceae</taxon>
        <taxon>Methylocystis</taxon>
    </lineage>
</organism>
<dbReference type="AlphaFoldDB" id="A0A6B8M8V1"/>
<accession>A0A6B8M8V1</accession>
<dbReference type="EMBL" id="CP044331">
    <property type="protein sequence ID" value="QGM99036.1"/>
    <property type="molecule type" value="Genomic_DNA"/>
</dbReference>
<feature type="DNA-binding region" description="H-T-H motif" evidence="4">
    <location>
        <begin position="27"/>
        <end position="46"/>
    </location>
</feature>
<reference evidence="6 7" key="1">
    <citation type="submission" date="2019-09" db="EMBL/GenBank/DDBJ databases">
        <title>Isolation and complete genome sequencing of Methylocystis species.</title>
        <authorList>
            <person name="Rumah B.L."/>
            <person name="Stead C.E."/>
            <person name="Stevens B.C."/>
            <person name="Minton N.P."/>
            <person name="Grosse-Honebrink A."/>
            <person name="Zhang Y."/>
        </authorList>
    </citation>
    <scope>NUCLEOTIDE SEQUENCE [LARGE SCALE GENOMIC DNA]</scope>
    <source>
        <strain evidence="6 7">BRCS2</strain>
    </source>
</reference>
<gene>
    <name evidence="6" type="ORF">F7D14_17135</name>
</gene>
<name>A0A6B8M8V1_9HYPH</name>
<evidence type="ECO:0000313" key="6">
    <source>
        <dbReference type="EMBL" id="QGM99036.1"/>
    </source>
</evidence>
<dbReference type="GO" id="GO:0003700">
    <property type="term" value="F:DNA-binding transcription factor activity"/>
    <property type="evidence" value="ECO:0007669"/>
    <property type="project" value="TreeGrafter"/>
</dbReference>
<keyword evidence="1" id="KW-0805">Transcription regulation</keyword>
<dbReference type="PANTHER" id="PTHR30055">
    <property type="entry name" value="HTH-TYPE TRANSCRIPTIONAL REGULATOR RUTR"/>
    <property type="match status" value="1"/>
</dbReference>
<keyword evidence="2 4" id="KW-0238">DNA-binding</keyword>
<dbReference type="PRINTS" id="PR00455">
    <property type="entry name" value="HTHTETR"/>
</dbReference>
<dbReference type="InterPro" id="IPR001647">
    <property type="entry name" value="HTH_TetR"/>
</dbReference>
<dbReference type="InterPro" id="IPR050109">
    <property type="entry name" value="HTH-type_TetR-like_transc_reg"/>
</dbReference>
<sequence length="180" mass="19655">MSSATVRDRILEAALQIVEEQGIKALTQPRAAAAAGVRQSHLTYYFPRKADLFVALLHASHDRAKKKPRKGGAETFDDVMRALESLMFDRQRMRFFLGIVLEASEEDDLRPILAEHARALADRVAAQFGRGGDDPDVVAFIDAVRGMGMRQLLESGGGPPNELNAEKIAGAFGLRRPTGA</sequence>
<evidence type="ECO:0000256" key="3">
    <source>
        <dbReference type="ARBA" id="ARBA00023163"/>
    </source>
</evidence>
<evidence type="ECO:0000256" key="2">
    <source>
        <dbReference type="ARBA" id="ARBA00023125"/>
    </source>
</evidence>
<dbReference type="KEGG" id="mpar:F7D14_17135"/>
<proteinExistence type="predicted"/>
<dbReference type="GO" id="GO:0000976">
    <property type="term" value="F:transcription cis-regulatory region binding"/>
    <property type="evidence" value="ECO:0007669"/>
    <property type="project" value="TreeGrafter"/>
</dbReference>